<organism evidence="2 3">
    <name type="scientific">Truncatella angustata</name>
    <dbReference type="NCBI Taxonomy" id="152316"/>
    <lineage>
        <taxon>Eukaryota</taxon>
        <taxon>Fungi</taxon>
        <taxon>Dikarya</taxon>
        <taxon>Ascomycota</taxon>
        <taxon>Pezizomycotina</taxon>
        <taxon>Sordariomycetes</taxon>
        <taxon>Xylariomycetidae</taxon>
        <taxon>Amphisphaeriales</taxon>
        <taxon>Sporocadaceae</taxon>
        <taxon>Truncatella</taxon>
    </lineage>
</organism>
<dbReference type="AlphaFoldDB" id="A0A9P8RFH9"/>
<dbReference type="Gene3D" id="2.30.40.10">
    <property type="entry name" value="Urease, subunit C, domain 1"/>
    <property type="match status" value="1"/>
</dbReference>
<dbReference type="GO" id="GO:0016810">
    <property type="term" value="F:hydrolase activity, acting on carbon-nitrogen (but not peptide) bonds"/>
    <property type="evidence" value="ECO:0007669"/>
    <property type="project" value="InterPro"/>
</dbReference>
<reference evidence="2" key="1">
    <citation type="journal article" date="2021" name="Nat. Commun.">
        <title>Genetic determinants of endophytism in the Arabidopsis root mycobiome.</title>
        <authorList>
            <person name="Mesny F."/>
            <person name="Miyauchi S."/>
            <person name="Thiergart T."/>
            <person name="Pickel B."/>
            <person name="Atanasova L."/>
            <person name="Karlsson M."/>
            <person name="Huettel B."/>
            <person name="Barry K.W."/>
            <person name="Haridas S."/>
            <person name="Chen C."/>
            <person name="Bauer D."/>
            <person name="Andreopoulos W."/>
            <person name="Pangilinan J."/>
            <person name="LaButti K."/>
            <person name="Riley R."/>
            <person name="Lipzen A."/>
            <person name="Clum A."/>
            <person name="Drula E."/>
            <person name="Henrissat B."/>
            <person name="Kohler A."/>
            <person name="Grigoriev I.V."/>
            <person name="Martin F.M."/>
            <person name="Hacquard S."/>
        </authorList>
    </citation>
    <scope>NUCLEOTIDE SEQUENCE</scope>
    <source>
        <strain evidence="2">MPI-SDFR-AT-0073</strain>
    </source>
</reference>
<evidence type="ECO:0000313" key="3">
    <source>
        <dbReference type="Proteomes" id="UP000758603"/>
    </source>
</evidence>
<gene>
    <name evidence="2" type="ORF">BKA67DRAFT_527685</name>
</gene>
<evidence type="ECO:0000259" key="1">
    <source>
        <dbReference type="Pfam" id="PF07969"/>
    </source>
</evidence>
<dbReference type="InterPro" id="IPR011059">
    <property type="entry name" value="Metal-dep_hydrolase_composite"/>
</dbReference>
<dbReference type="OrthoDB" id="3501663at2759"/>
<sequence>MASQTATIFYNGKFFRSTGVNGQDHHFAECIVADAAGNITHVGQLGDAQVARAGEDGATRQDMQGRIVLPGFFDGHIHLLSLGQSLKSVPLSHCTNLDDIRAAIKEYAQANPQVPRIVCKGWMISMTPGKVTSSMLDDLDPRPIFIDEKSLHATWCNTAALEELKIADLPDPVGGTIERDADGKATGLLLESCVMLIIWPHIAKVASMDDKLGAIRGAVDLFNAEGYTGAVDMALDENSLRAIQTLRQREEVPFRLGAYWLIAPKNDPAETLAQVDRAIELHRELNSETSPDFFIAGIKIICDGIIDACTAALTEPYSSNGVDCEALWTPEELAPIVKRADEAGLQCALHAIGDYTARMAIDALEQNGSRDRRHRIEHLELTAPEDAARLGKLGITASIQPVHSDPAILRAWPTLLGEDRCGRAFAYKDFADGGAVLALGTDAPTAPHGPFQNIYTATTRRSAREPDLQTAVNPQFALELSASVAGATSGSAYSCFADDRAGKLDVGLSADFAVVDMEWNAESLLRAKVKQTWFKGKKVFEAE</sequence>
<proteinExistence type="predicted"/>
<keyword evidence="3" id="KW-1185">Reference proteome</keyword>
<dbReference type="Gene3D" id="3.10.310.70">
    <property type="match status" value="1"/>
</dbReference>
<evidence type="ECO:0000313" key="2">
    <source>
        <dbReference type="EMBL" id="KAH6645068.1"/>
    </source>
</evidence>
<dbReference type="EMBL" id="JAGPXC010000012">
    <property type="protein sequence ID" value="KAH6645068.1"/>
    <property type="molecule type" value="Genomic_DNA"/>
</dbReference>
<dbReference type="PANTHER" id="PTHR22642:SF20">
    <property type="entry name" value="AMIDOHYDROLASE 3 DOMAIN-CONTAINING PROTEIN"/>
    <property type="match status" value="1"/>
</dbReference>
<dbReference type="Pfam" id="PF07969">
    <property type="entry name" value="Amidohydro_3"/>
    <property type="match status" value="1"/>
</dbReference>
<dbReference type="SUPFAM" id="SSF51338">
    <property type="entry name" value="Composite domain of metallo-dependent hydrolases"/>
    <property type="match status" value="1"/>
</dbReference>
<dbReference type="Proteomes" id="UP000758603">
    <property type="component" value="Unassembled WGS sequence"/>
</dbReference>
<dbReference type="SUPFAM" id="SSF51556">
    <property type="entry name" value="Metallo-dependent hydrolases"/>
    <property type="match status" value="1"/>
</dbReference>
<feature type="domain" description="Amidohydrolase 3" evidence="1">
    <location>
        <begin position="62"/>
        <end position="540"/>
    </location>
</feature>
<dbReference type="InterPro" id="IPR013108">
    <property type="entry name" value="Amidohydro_3"/>
</dbReference>
<protein>
    <submittedName>
        <fullName evidence="2">Amidohydrolase family protein</fullName>
    </submittedName>
</protein>
<name>A0A9P8RFH9_9PEZI</name>
<dbReference type="RefSeq" id="XP_045951582.1">
    <property type="nucleotide sequence ID" value="XM_046098884.1"/>
</dbReference>
<dbReference type="CDD" id="cd01300">
    <property type="entry name" value="YtcJ_like"/>
    <property type="match status" value="1"/>
</dbReference>
<dbReference type="GeneID" id="70127776"/>
<dbReference type="InterPro" id="IPR032466">
    <property type="entry name" value="Metal_Hydrolase"/>
</dbReference>
<dbReference type="Gene3D" id="3.20.20.140">
    <property type="entry name" value="Metal-dependent hydrolases"/>
    <property type="match status" value="1"/>
</dbReference>
<dbReference type="InterPro" id="IPR033932">
    <property type="entry name" value="YtcJ-like"/>
</dbReference>
<comment type="caution">
    <text evidence="2">The sequence shown here is derived from an EMBL/GenBank/DDBJ whole genome shotgun (WGS) entry which is preliminary data.</text>
</comment>
<accession>A0A9P8RFH9</accession>
<dbReference type="PANTHER" id="PTHR22642">
    <property type="entry name" value="IMIDAZOLONEPROPIONASE"/>
    <property type="match status" value="1"/>
</dbReference>